<dbReference type="InterPro" id="IPR017972">
    <property type="entry name" value="Cyt_P450_CS"/>
</dbReference>
<keyword evidence="3 7" id="KW-0479">Metal-binding</keyword>
<evidence type="ECO:0008006" key="11">
    <source>
        <dbReference type="Google" id="ProtNLM"/>
    </source>
</evidence>
<dbReference type="Pfam" id="PF00067">
    <property type="entry name" value="p450"/>
    <property type="match status" value="1"/>
</dbReference>
<keyword evidence="7 8" id="KW-0349">Heme</keyword>
<accession>A0A8H3FAU5</accession>
<evidence type="ECO:0000256" key="1">
    <source>
        <dbReference type="ARBA" id="ARBA00001971"/>
    </source>
</evidence>
<dbReference type="PANTHER" id="PTHR24305">
    <property type="entry name" value="CYTOCHROME P450"/>
    <property type="match status" value="1"/>
</dbReference>
<comment type="caution">
    <text evidence="9">The sequence shown here is derived from an EMBL/GenBank/DDBJ whole genome shotgun (WGS) entry which is preliminary data.</text>
</comment>
<dbReference type="Gene3D" id="1.10.630.10">
    <property type="entry name" value="Cytochrome P450"/>
    <property type="match status" value="1"/>
</dbReference>
<evidence type="ECO:0000256" key="6">
    <source>
        <dbReference type="ARBA" id="ARBA00023033"/>
    </source>
</evidence>
<dbReference type="GO" id="GO:0020037">
    <property type="term" value="F:heme binding"/>
    <property type="evidence" value="ECO:0007669"/>
    <property type="project" value="InterPro"/>
</dbReference>
<evidence type="ECO:0000256" key="5">
    <source>
        <dbReference type="ARBA" id="ARBA00023004"/>
    </source>
</evidence>
<dbReference type="SUPFAM" id="SSF48264">
    <property type="entry name" value="Cytochrome P450"/>
    <property type="match status" value="1"/>
</dbReference>
<evidence type="ECO:0000313" key="9">
    <source>
        <dbReference type="EMBL" id="CAF9918658.1"/>
    </source>
</evidence>
<dbReference type="InterPro" id="IPR001128">
    <property type="entry name" value="Cyt_P450"/>
</dbReference>
<keyword evidence="6 8" id="KW-0503">Monooxygenase</keyword>
<proteinExistence type="inferred from homology"/>
<dbReference type="GO" id="GO:0004497">
    <property type="term" value="F:monooxygenase activity"/>
    <property type="evidence" value="ECO:0007669"/>
    <property type="project" value="UniProtKB-KW"/>
</dbReference>
<evidence type="ECO:0000256" key="7">
    <source>
        <dbReference type="PIRSR" id="PIRSR602401-1"/>
    </source>
</evidence>
<feature type="binding site" description="axial binding residue" evidence="7">
    <location>
        <position position="424"/>
    </location>
    <ligand>
        <name>heme</name>
        <dbReference type="ChEBI" id="CHEBI:30413"/>
    </ligand>
    <ligandPart>
        <name>Fe</name>
        <dbReference type="ChEBI" id="CHEBI:18248"/>
    </ligandPart>
</feature>
<dbReference type="AlphaFoldDB" id="A0A8H3FAU5"/>
<dbReference type="EMBL" id="CAJPDQ010000013">
    <property type="protein sequence ID" value="CAF9918658.1"/>
    <property type="molecule type" value="Genomic_DNA"/>
</dbReference>
<sequence>MATARITFHPLANIPGPKLAAITYWYEIYYEIFLGGQYFKRIRKMHQIYGPVIRINPGEVHFNDQDFIDTLYPAGGRKTGKPILVGRRTGTPNSIVATIDHHQHRLRRNSINGFFSNASIRRLEPIIKEKLEKMLERWADVPKDGKVFRMHTVFKAYASDVVTTYAFGDSFNFLDDQDWGHAYFSSTDKYFSLTHVFGHFPITMSIVNNIPTWLLKLFIPNLEEMSSKQTWWIDRVRKIRNSPNPDEIKSTIFEGILSSSLPPEEKTDARMAHDAQLIGLAGEGTTAYTLSSTLFELLAHPQDFQKVKQEISEAVPDQNTIPSYADIENLPYFNAVIQESLRLHPGVMSRMARTSPEQEIVYHDKEYDATYTLPAGTWYSMSTHVTQLDNRYWEDPLGFHPQRWIDNPKSSRAFIAFSRGSRNCVGQNFARREMSMVLATIISRYDIYRGQEGRTLEVVDTVRDRDIVANSEMIIPMPAKGSYGLRLRIRN</sequence>
<dbReference type="InterPro" id="IPR002401">
    <property type="entry name" value="Cyt_P450_E_grp-I"/>
</dbReference>
<comment type="similarity">
    <text evidence="2 8">Belongs to the cytochrome P450 family.</text>
</comment>
<dbReference type="GO" id="GO:0016705">
    <property type="term" value="F:oxidoreductase activity, acting on paired donors, with incorporation or reduction of molecular oxygen"/>
    <property type="evidence" value="ECO:0007669"/>
    <property type="project" value="InterPro"/>
</dbReference>
<dbReference type="Proteomes" id="UP000664169">
    <property type="component" value="Unassembled WGS sequence"/>
</dbReference>
<evidence type="ECO:0000313" key="10">
    <source>
        <dbReference type="Proteomes" id="UP000664169"/>
    </source>
</evidence>
<dbReference type="PRINTS" id="PR00463">
    <property type="entry name" value="EP450I"/>
</dbReference>
<protein>
    <recommendedName>
        <fullName evidence="11">Cytochrome P450</fullName>
    </recommendedName>
</protein>
<evidence type="ECO:0000256" key="4">
    <source>
        <dbReference type="ARBA" id="ARBA00023002"/>
    </source>
</evidence>
<dbReference type="GO" id="GO:0005506">
    <property type="term" value="F:iron ion binding"/>
    <property type="evidence" value="ECO:0007669"/>
    <property type="project" value="InterPro"/>
</dbReference>
<evidence type="ECO:0000256" key="8">
    <source>
        <dbReference type="RuleBase" id="RU000461"/>
    </source>
</evidence>
<dbReference type="PANTHER" id="PTHR24305:SF157">
    <property type="entry name" value="N-ACETYLTRYPTOPHAN 6-HYDROXYLASE IVOC-RELATED"/>
    <property type="match status" value="1"/>
</dbReference>
<dbReference type="OrthoDB" id="3945418at2759"/>
<keyword evidence="4 8" id="KW-0560">Oxidoreductase</keyword>
<gene>
    <name evidence="9" type="ORF">GOMPHAMPRED_001588</name>
</gene>
<evidence type="ECO:0000256" key="2">
    <source>
        <dbReference type="ARBA" id="ARBA00010617"/>
    </source>
</evidence>
<evidence type="ECO:0000256" key="3">
    <source>
        <dbReference type="ARBA" id="ARBA00022723"/>
    </source>
</evidence>
<dbReference type="PROSITE" id="PS00086">
    <property type="entry name" value="CYTOCHROME_P450"/>
    <property type="match status" value="1"/>
</dbReference>
<dbReference type="InterPro" id="IPR050121">
    <property type="entry name" value="Cytochrome_P450_monoxygenase"/>
</dbReference>
<dbReference type="PRINTS" id="PR00385">
    <property type="entry name" value="P450"/>
</dbReference>
<dbReference type="InterPro" id="IPR036396">
    <property type="entry name" value="Cyt_P450_sf"/>
</dbReference>
<reference evidence="9" key="1">
    <citation type="submission" date="2021-03" db="EMBL/GenBank/DDBJ databases">
        <authorList>
            <person name="Tagirdzhanova G."/>
        </authorList>
    </citation>
    <scope>NUCLEOTIDE SEQUENCE</scope>
</reference>
<keyword evidence="10" id="KW-1185">Reference proteome</keyword>
<keyword evidence="5 7" id="KW-0408">Iron</keyword>
<dbReference type="CDD" id="cd11062">
    <property type="entry name" value="CYP58-like"/>
    <property type="match status" value="1"/>
</dbReference>
<name>A0A8H3FAU5_9LECA</name>
<comment type="cofactor">
    <cofactor evidence="1 7">
        <name>heme</name>
        <dbReference type="ChEBI" id="CHEBI:30413"/>
    </cofactor>
</comment>
<organism evidence="9 10">
    <name type="scientific">Gomphillus americanus</name>
    <dbReference type="NCBI Taxonomy" id="1940652"/>
    <lineage>
        <taxon>Eukaryota</taxon>
        <taxon>Fungi</taxon>
        <taxon>Dikarya</taxon>
        <taxon>Ascomycota</taxon>
        <taxon>Pezizomycotina</taxon>
        <taxon>Lecanoromycetes</taxon>
        <taxon>OSLEUM clade</taxon>
        <taxon>Ostropomycetidae</taxon>
        <taxon>Ostropales</taxon>
        <taxon>Graphidaceae</taxon>
        <taxon>Gomphilloideae</taxon>
        <taxon>Gomphillus</taxon>
    </lineage>
</organism>